<dbReference type="AlphaFoldDB" id="A0A1M5C1B9"/>
<gene>
    <name evidence="1" type="ORF">SAMN05444408_1391</name>
</gene>
<keyword evidence="2" id="KW-1185">Reference proteome</keyword>
<proteinExistence type="predicted"/>
<organism evidence="1 2">
    <name type="scientific">Chryseobacterium takakiae</name>
    <dbReference type="NCBI Taxonomy" id="1302685"/>
    <lineage>
        <taxon>Bacteria</taxon>
        <taxon>Pseudomonadati</taxon>
        <taxon>Bacteroidota</taxon>
        <taxon>Flavobacteriia</taxon>
        <taxon>Flavobacteriales</taxon>
        <taxon>Weeksellaceae</taxon>
        <taxon>Chryseobacterium group</taxon>
        <taxon>Chryseobacterium</taxon>
    </lineage>
</organism>
<dbReference type="STRING" id="1302685.SAMN05444408_1391"/>
<feature type="non-terminal residue" evidence="1">
    <location>
        <position position="1"/>
    </location>
</feature>
<name>A0A1M5C1B9_9FLAO</name>
<evidence type="ECO:0000313" key="2">
    <source>
        <dbReference type="Proteomes" id="UP000184236"/>
    </source>
</evidence>
<dbReference type="PANTHER" id="PTHR32305">
    <property type="match status" value="1"/>
</dbReference>
<dbReference type="InterPro" id="IPR050708">
    <property type="entry name" value="T6SS_VgrG/RHS"/>
</dbReference>
<sequence>QYNYLNLPKKITQNSVATDYTYRADGVKVKKLFGGLQTDYLDGFQYKFTYAWEDETGTMTTDGMKLRIIPTPEGYFDGLRNRYFYNYTDHLGNIRLSYSDANGDAIVTGDIVIENCQTFPDGSTACNNYITPGEAEGANNYYPFGLMHNAQSYNFDNAYQYKYNGKELQETGMYDYGARFYMPDIGRWGVVDPLAEVSRRWSPYTYVLNNPIKFVDPDGREVVETASGTTYTGADAQSAFLALKNQLGNGPGPKGSWGGVSWQKYVNNWYYEDGAEHYRADIKARVGTLKSINGNATLNVKQTIGQWDKEYGFLPVNRTNFANENAMQVTNCYGYVLTNGYFFVDDSIENIRSFLLDSGYKSTQVSNKTNFKTGDILLWEGHMMEAVGSKNGKVQWESYFGFDSSPVKGSLQQVMNYNKEVSGGGYGSLQGATLYRQQDQSKIQFGQKKYESVDVKTIQQQRNY</sequence>
<dbReference type="Proteomes" id="UP000184236">
    <property type="component" value="Unassembled WGS sequence"/>
</dbReference>
<dbReference type="NCBIfam" id="TIGR03696">
    <property type="entry name" value="Rhs_assc_core"/>
    <property type="match status" value="1"/>
</dbReference>
<dbReference type="InterPro" id="IPR022385">
    <property type="entry name" value="Rhs_assc_core"/>
</dbReference>
<dbReference type="PANTHER" id="PTHR32305:SF15">
    <property type="entry name" value="PROTEIN RHSA-RELATED"/>
    <property type="match status" value="1"/>
</dbReference>
<protein>
    <submittedName>
        <fullName evidence="1">RHS repeat-associated core domain-containing protein</fullName>
    </submittedName>
</protein>
<dbReference type="RefSeq" id="WP_143149963.1">
    <property type="nucleotide sequence ID" value="NZ_FQVO01000039.1"/>
</dbReference>
<dbReference type="OrthoDB" id="2972467at2"/>
<dbReference type="Gene3D" id="2.180.10.10">
    <property type="entry name" value="RHS repeat-associated core"/>
    <property type="match status" value="1"/>
</dbReference>
<reference evidence="2" key="1">
    <citation type="submission" date="2016-11" db="EMBL/GenBank/DDBJ databases">
        <authorList>
            <person name="Varghese N."/>
            <person name="Submissions S."/>
        </authorList>
    </citation>
    <scope>NUCLEOTIDE SEQUENCE [LARGE SCALE GENOMIC DNA]</scope>
    <source>
        <strain evidence="2">DSM 26898</strain>
    </source>
</reference>
<accession>A0A1M5C1B9</accession>
<evidence type="ECO:0000313" key="1">
    <source>
        <dbReference type="EMBL" id="SHF48584.1"/>
    </source>
</evidence>
<dbReference type="EMBL" id="FQVO01000039">
    <property type="protein sequence ID" value="SHF48584.1"/>
    <property type="molecule type" value="Genomic_DNA"/>
</dbReference>